<organism evidence="1 2">
    <name type="scientific">Rhizobium meliloti</name>
    <name type="common">Ensifer meliloti</name>
    <name type="synonym">Sinorhizobium meliloti</name>
    <dbReference type="NCBI Taxonomy" id="382"/>
    <lineage>
        <taxon>Bacteria</taxon>
        <taxon>Pseudomonadati</taxon>
        <taxon>Pseudomonadota</taxon>
        <taxon>Alphaproteobacteria</taxon>
        <taxon>Hyphomicrobiales</taxon>
        <taxon>Rhizobiaceae</taxon>
        <taxon>Sinorhizobium/Ensifer group</taxon>
        <taxon>Sinorhizobium</taxon>
    </lineage>
</organism>
<dbReference type="OMA" id="RMHSKSL"/>
<name>A0A222GVU2_RHIML</name>
<dbReference type="Proteomes" id="UP000429484">
    <property type="component" value="Unassembled WGS sequence"/>
</dbReference>
<dbReference type="AlphaFoldDB" id="A0A222GVU2"/>
<dbReference type="KEGG" id="smer:DU99_32875"/>
<evidence type="ECO:0000313" key="1">
    <source>
        <dbReference type="EMBL" id="MQW35510.1"/>
    </source>
</evidence>
<reference evidence="1 2" key="1">
    <citation type="journal article" date="2013" name="Genome Biol.">
        <title>Comparative genomics of the core and accessory genomes of 48 Sinorhizobium strains comprising five genospecies.</title>
        <authorList>
            <person name="Sugawara M."/>
            <person name="Epstein B."/>
            <person name="Badgley B.D."/>
            <person name="Unno T."/>
            <person name="Xu L."/>
            <person name="Reese J."/>
            <person name="Gyaneshwar P."/>
            <person name="Denny R."/>
            <person name="Mudge J."/>
            <person name="Bharti A.K."/>
            <person name="Farmer A.D."/>
            <person name="May G.D."/>
            <person name="Woodward J.E."/>
            <person name="Medigue C."/>
            <person name="Vallenet D."/>
            <person name="Lajus A."/>
            <person name="Rouy Z."/>
            <person name="Martinez-Vaz B."/>
            <person name="Tiffin P."/>
            <person name="Young N.D."/>
            <person name="Sadowsky M.J."/>
        </authorList>
    </citation>
    <scope>NUCLEOTIDE SEQUENCE [LARGE SCALE GENOMIC DNA]</scope>
    <source>
        <strain evidence="1 2">N6B1</strain>
    </source>
</reference>
<dbReference type="RefSeq" id="WP_003532132.1">
    <property type="nucleotide sequence ID" value="NZ_BJNJ01000002.1"/>
</dbReference>
<proteinExistence type="predicted"/>
<sequence length="79" mass="8957">MPVISPTIHTQQNSRELECQRAMEDEFLVLTALAEEAGWSWQEIALAMLELTEQYVAAMRPSSAMEARSLLRSHSKSLH</sequence>
<gene>
    <name evidence="1" type="ORF">GHK53_22750</name>
</gene>
<comment type="caution">
    <text evidence="1">The sequence shown here is derived from an EMBL/GenBank/DDBJ whole genome shotgun (WGS) entry which is preliminary data.</text>
</comment>
<protein>
    <submittedName>
        <fullName evidence="1">Uncharacterized protein</fullName>
    </submittedName>
</protein>
<accession>A0A222GVU2</accession>
<evidence type="ECO:0000313" key="2">
    <source>
        <dbReference type="Proteomes" id="UP000429484"/>
    </source>
</evidence>
<dbReference type="EMBL" id="WISR01000184">
    <property type="protein sequence ID" value="MQW35510.1"/>
    <property type="molecule type" value="Genomic_DNA"/>
</dbReference>
<dbReference type="SMR" id="A0A222GVU2"/>
<dbReference type="GeneID" id="25013646"/>